<dbReference type="CDD" id="cd00105">
    <property type="entry name" value="KH-I"/>
    <property type="match status" value="1"/>
</dbReference>
<dbReference type="CDD" id="cd22449">
    <property type="entry name" value="KH-I_ScSCP160_rpt4"/>
    <property type="match status" value="1"/>
</dbReference>
<feature type="domain" description="K Homology" evidence="4">
    <location>
        <begin position="336"/>
        <end position="403"/>
    </location>
</feature>
<dbReference type="PANTHER" id="PTHR10627">
    <property type="entry name" value="SCP160"/>
    <property type="match status" value="1"/>
</dbReference>
<keyword evidence="1" id="KW-0677">Repeat</keyword>
<evidence type="ECO:0000256" key="1">
    <source>
        <dbReference type="ARBA" id="ARBA00022737"/>
    </source>
</evidence>
<gene>
    <name evidence="5" type="ORF">PPNO1_LOCUS9482</name>
</gene>
<dbReference type="InterPro" id="IPR004087">
    <property type="entry name" value="KH_dom"/>
</dbReference>
<dbReference type="InterPro" id="IPR054548">
    <property type="entry name" value="SCP160-like_KH"/>
</dbReference>
<dbReference type="Proteomes" id="UP000838763">
    <property type="component" value="Unassembled WGS sequence"/>
</dbReference>
<dbReference type="PANTHER" id="PTHR10627:SF31">
    <property type="entry name" value="DODECA-SATELLITE-BINDING PROTEIN 1, ISOFORM A"/>
    <property type="match status" value="1"/>
</dbReference>
<feature type="region of interest" description="Disordered" evidence="3">
    <location>
        <begin position="1"/>
        <end position="80"/>
    </location>
</feature>
<dbReference type="GO" id="GO:0005737">
    <property type="term" value="C:cytoplasm"/>
    <property type="evidence" value="ECO:0007669"/>
    <property type="project" value="TreeGrafter"/>
</dbReference>
<evidence type="ECO:0000259" key="4">
    <source>
        <dbReference type="SMART" id="SM00322"/>
    </source>
</evidence>
<dbReference type="EMBL" id="CALLCH030000021">
    <property type="protein sequence ID" value="CAI4219941.1"/>
    <property type="molecule type" value="Genomic_DNA"/>
</dbReference>
<feature type="domain" description="K Homology" evidence="4">
    <location>
        <begin position="907"/>
        <end position="1048"/>
    </location>
</feature>
<dbReference type="GO" id="GO:0003729">
    <property type="term" value="F:mRNA binding"/>
    <property type="evidence" value="ECO:0007669"/>
    <property type="project" value="TreeGrafter"/>
</dbReference>
<feature type="domain" description="K Homology" evidence="4">
    <location>
        <begin position="1052"/>
        <end position="1122"/>
    </location>
</feature>
<dbReference type="InterPro" id="IPR004088">
    <property type="entry name" value="KH_dom_type_1"/>
</dbReference>
<dbReference type="AlphaFoldDB" id="A0A9P1MFA3"/>
<dbReference type="Pfam" id="PF22952">
    <property type="entry name" value="KH_11"/>
    <property type="match status" value="1"/>
</dbReference>
<evidence type="ECO:0000313" key="6">
    <source>
        <dbReference type="Proteomes" id="UP000838763"/>
    </source>
</evidence>
<reference evidence="5" key="1">
    <citation type="submission" date="2022-11" db="EMBL/GenBank/DDBJ databases">
        <authorList>
            <person name="Scott C."/>
            <person name="Bruce N."/>
        </authorList>
    </citation>
    <scope>NUCLEOTIDE SEQUENCE</scope>
</reference>
<keyword evidence="6" id="KW-1185">Reference proteome</keyword>
<dbReference type="OrthoDB" id="10027144at2759"/>
<protein>
    <recommendedName>
        <fullName evidence="4">K Homology domain-containing protein</fullName>
    </recommendedName>
</protein>
<organism evidence="5 6">
    <name type="scientific">Parascedosporium putredinis</name>
    <dbReference type="NCBI Taxonomy" id="1442378"/>
    <lineage>
        <taxon>Eukaryota</taxon>
        <taxon>Fungi</taxon>
        <taxon>Dikarya</taxon>
        <taxon>Ascomycota</taxon>
        <taxon>Pezizomycotina</taxon>
        <taxon>Sordariomycetes</taxon>
        <taxon>Hypocreomycetidae</taxon>
        <taxon>Microascales</taxon>
        <taxon>Microascaceae</taxon>
        <taxon>Parascedosporium</taxon>
    </lineage>
</organism>
<feature type="domain" description="K Homology" evidence="4">
    <location>
        <begin position="622"/>
        <end position="685"/>
    </location>
</feature>
<dbReference type="Gene3D" id="3.30.1370.10">
    <property type="entry name" value="K Homology domain, type 1"/>
    <property type="match status" value="7"/>
</dbReference>
<dbReference type="PROSITE" id="PS50084">
    <property type="entry name" value="KH_TYPE_1"/>
    <property type="match status" value="5"/>
</dbReference>
<dbReference type="CDD" id="cd02394">
    <property type="entry name" value="KH-I_Vigilin_rpt6"/>
    <property type="match status" value="1"/>
</dbReference>
<dbReference type="CDD" id="cd22450">
    <property type="entry name" value="KH-I_ScSCP160_rpt5"/>
    <property type="match status" value="1"/>
</dbReference>
<name>A0A9P1MFA3_9PEZI</name>
<feature type="compositionally biased region" description="Low complexity" evidence="3">
    <location>
        <begin position="70"/>
        <end position="80"/>
    </location>
</feature>
<feature type="domain" description="K Homology" evidence="4">
    <location>
        <begin position="826"/>
        <end position="903"/>
    </location>
</feature>
<feature type="domain" description="K Homology" evidence="4">
    <location>
        <begin position="240"/>
        <end position="331"/>
    </location>
</feature>
<dbReference type="CDD" id="cd22408">
    <property type="entry name" value="KH-I_Vigilin_rpt4"/>
    <property type="match status" value="1"/>
</dbReference>
<comment type="caution">
    <text evidence="5">The sequence shown here is derived from an EMBL/GenBank/DDBJ whole genome shotgun (WGS) entry which is preliminary data.</text>
</comment>
<sequence length="1130" mass="123335">MTELSAAERMAREHAVTHQAYIEPEEAPVAEPSTSSSASQAPTIADKVAGKQANSKPIDTQSHELFPELGSSKGKAAAASAVPTWGARTGGSNGASNGASSGVPAPALASVAKPAVSLPGRNVETITIDPQHVLPRQKLRRPIPDIIKDINKKSRAKITMSSAANGRFKFEATGPQDVAQQALKDLVSQIGTKTTISLEETQAALDEDDDADIHVTIEGNTISAASAREEILKIARERAANVQTKVRGIPPEFYPFIAGPQNSRAQALEEANGVRVQVPSHTAWTSQPLPGAGGPGQRPQFSAEGVEDHISLAGDRPSVQRARAEIERLAAELEKQLHVEQFSVQRGRHQFIIGNLGIPVEDFFADTGCHILLPTEGEDDTVTIIGPAESVSEAAEKAMDLALNMQCSNFDVSRFHRGAPNGAAVHAQNVTRYLRHRREIERLESLYNTRINTPSSEHGALPWEIYSRDGKNAIRAQSEITSIMNGHPRPNVTPRVREDFGVHIVVPEAGEGRAPVLLAAPSKDDVRAFQQGLEDARNHILNLINKQEEITSVAIEVPQKYHERLRRFIKKEQEKRSNEQIPIRVSSLGTKVTLRGPSSAVASLGDKVEKFIEQEKEDEKERGFITSFDFPQKFANHLIGKGGSNIRDLRDKFDVEIQVQDGKVELKGPKAKAESAKAHILSLGRTLADETTHVLKIDPKFHRELIGKEGTQINRLQTRYKQNPDEVIIRGPKKGADEARDELFSLHQYLQENSHTATVTIQQKQVPSLIGQGGSALEELRLATGAKIDIPADRDVELVEVQLKGTKAQVAAARKILEEKRSVFDDTVSRVIDVDRKHHKSLIGPGGANLRNLVVEAGGSDDRRELARTIQFPKQDADGDGIKVEGRTEVVDKIIAAIQEKVREWDSQVAETIDVPTEKHRSLIGRGGENKTGIKLRGKPENIAAAKEHIQTLLKEQEGETVLVPGPSTTPSPTMARSSARRTLEARDHARQRRLLPLITDDEDAVADAHSWTIVQNISTEEGDIPWVLRGSADNVEKAKKAIQTALDQSSKQDTTGLLVLPDPRTYRLVIGPGGSKVKTIRGQSGCRITVPRDQAKDEPIEIVGSQEGVEKAKELILAAIKEGANRSRD</sequence>
<proteinExistence type="predicted"/>
<feature type="domain" description="K Homology" evidence="4">
    <location>
        <begin position="689"/>
        <end position="748"/>
    </location>
</feature>
<dbReference type="SMART" id="SM00322">
    <property type="entry name" value="KH"/>
    <property type="match status" value="8"/>
</dbReference>
<feature type="compositionally biased region" description="Low complexity" evidence="3">
    <location>
        <begin position="29"/>
        <end position="42"/>
    </location>
</feature>
<keyword evidence="2" id="KW-0694">RNA-binding</keyword>
<feature type="domain" description="K Homology" evidence="4">
    <location>
        <begin position="753"/>
        <end position="822"/>
    </location>
</feature>
<dbReference type="InterPro" id="IPR036612">
    <property type="entry name" value="KH_dom_type_1_sf"/>
</dbReference>
<feature type="region of interest" description="Disordered" evidence="3">
    <location>
        <begin position="962"/>
        <end position="988"/>
    </location>
</feature>
<dbReference type="SUPFAM" id="SSF54791">
    <property type="entry name" value="Eukaryotic type KH-domain (KH-domain type I)"/>
    <property type="match status" value="8"/>
</dbReference>
<dbReference type="Pfam" id="PF00013">
    <property type="entry name" value="KH_1"/>
    <property type="match status" value="4"/>
</dbReference>
<evidence type="ECO:0000256" key="2">
    <source>
        <dbReference type="PROSITE-ProRule" id="PRU00117"/>
    </source>
</evidence>
<feature type="compositionally biased region" description="Polar residues" evidence="3">
    <location>
        <begin position="967"/>
        <end position="977"/>
    </location>
</feature>
<evidence type="ECO:0000256" key="3">
    <source>
        <dbReference type="SAM" id="MobiDB-lite"/>
    </source>
</evidence>
<evidence type="ECO:0000313" key="5">
    <source>
        <dbReference type="EMBL" id="CAI4219941.1"/>
    </source>
</evidence>
<accession>A0A9P1MFA3</accession>